<feature type="signal peptide" evidence="1">
    <location>
        <begin position="1"/>
        <end position="20"/>
    </location>
</feature>
<sequence length="255" mass="26941">MKKITFILFMFCFAITGAIAQEQITISHFQGEKITGIEVHGAFKVTARQGESTGASVTIPARLEKQLNFTLKQDGILLITFEGKIKGKNNDKFTAEVNLSALENVELTGASSLTLTGEITANNFKAKIVGASAMKSTDPIRVNQEAEIHLAGASKISGELTAPVIAFRISGASNLTLAGKSTEGNIEVNGASRANLDNFRIDNATIEASGSSHVNINVVKELSAKASGVSSITYSGNPKIIKLDATGVSKIKKDN</sequence>
<feature type="chain" id="PRO_5045834516" evidence="1">
    <location>
        <begin position="21"/>
        <end position="255"/>
    </location>
</feature>
<evidence type="ECO:0000313" key="3">
    <source>
        <dbReference type="EMBL" id="MBC5619600.1"/>
    </source>
</evidence>
<dbReference type="Gene3D" id="2.160.20.120">
    <property type="match status" value="1"/>
</dbReference>
<evidence type="ECO:0000256" key="1">
    <source>
        <dbReference type="SAM" id="SignalP"/>
    </source>
</evidence>
<dbReference type="SUPFAM" id="SSF51126">
    <property type="entry name" value="Pectin lyase-like"/>
    <property type="match status" value="1"/>
</dbReference>
<dbReference type="Pfam" id="PF10988">
    <property type="entry name" value="DUF2807"/>
    <property type="match status" value="1"/>
</dbReference>
<dbReference type="EMBL" id="JACOOH010000001">
    <property type="protein sequence ID" value="MBC5619600.1"/>
    <property type="molecule type" value="Genomic_DNA"/>
</dbReference>
<dbReference type="InterPro" id="IPR021255">
    <property type="entry name" value="DUF2807"/>
</dbReference>
<reference evidence="3 4" key="1">
    <citation type="submission" date="2020-08" db="EMBL/GenBank/DDBJ databases">
        <title>Genome public.</title>
        <authorList>
            <person name="Liu C."/>
            <person name="Sun Q."/>
        </authorList>
    </citation>
    <scope>NUCLEOTIDE SEQUENCE [LARGE SCALE GENOMIC DNA]</scope>
    <source>
        <strain evidence="3 4">NSJ-56</strain>
    </source>
</reference>
<keyword evidence="4" id="KW-1185">Reference proteome</keyword>
<comment type="caution">
    <text evidence="3">The sequence shown here is derived from an EMBL/GenBank/DDBJ whole genome shotgun (WGS) entry which is preliminary data.</text>
</comment>
<feature type="domain" description="Putative auto-transporter adhesin head GIN" evidence="2">
    <location>
        <begin position="35"/>
        <end position="238"/>
    </location>
</feature>
<protein>
    <submittedName>
        <fullName evidence="3">DUF2807 domain-containing protein</fullName>
    </submittedName>
</protein>
<evidence type="ECO:0000313" key="4">
    <source>
        <dbReference type="Proteomes" id="UP000646484"/>
    </source>
</evidence>
<proteinExistence type="predicted"/>
<dbReference type="RefSeq" id="WP_186974577.1">
    <property type="nucleotide sequence ID" value="NZ_JACOOH010000001.1"/>
</dbReference>
<evidence type="ECO:0000259" key="2">
    <source>
        <dbReference type="Pfam" id="PF10988"/>
    </source>
</evidence>
<keyword evidence="1" id="KW-0732">Signal</keyword>
<organism evidence="3 4">
    <name type="scientific">Butyricimonas hominis</name>
    <dbReference type="NCBI Taxonomy" id="2763032"/>
    <lineage>
        <taxon>Bacteria</taxon>
        <taxon>Pseudomonadati</taxon>
        <taxon>Bacteroidota</taxon>
        <taxon>Bacteroidia</taxon>
        <taxon>Bacteroidales</taxon>
        <taxon>Odoribacteraceae</taxon>
        <taxon>Butyricimonas</taxon>
    </lineage>
</organism>
<gene>
    <name evidence="3" type="ORF">H8S64_00650</name>
</gene>
<dbReference type="Proteomes" id="UP000646484">
    <property type="component" value="Unassembled WGS sequence"/>
</dbReference>
<name>A0ABR7CW85_9BACT</name>
<accession>A0ABR7CW85</accession>
<dbReference type="InterPro" id="IPR011050">
    <property type="entry name" value="Pectin_lyase_fold/virulence"/>
</dbReference>